<feature type="transmembrane region" description="Helical" evidence="1">
    <location>
        <begin position="89"/>
        <end position="111"/>
    </location>
</feature>
<gene>
    <name evidence="2" type="ORF">CICLE_v10030442mg</name>
</gene>
<name>V4RNQ4_CITCL</name>
<sequence>MGKYLPRYCKICLLLVSICTMLDITANDLLTPFEVLSFYLVGLSIYVCMTIIALKLLTGTCCDTLLRGRKCCVSLLLAVPLLHEFSQFFHLYCLFDLYDYLLVISILWQLYVPHKFN</sequence>
<feature type="transmembrane region" description="Helical" evidence="1">
    <location>
        <begin position="36"/>
        <end position="54"/>
    </location>
</feature>
<protein>
    <submittedName>
        <fullName evidence="2">Uncharacterized protein</fullName>
    </submittedName>
</protein>
<dbReference type="KEGG" id="cic:CICLE_v10030442mg"/>
<evidence type="ECO:0000313" key="2">
    <source>
        <dbReference type="EMBL" id="ESR35993.1"/>
    </source>
</evidence>
<organism evidence="2 3">
    <name type="scientific">Citrus clementina</name>
    <name type="common">Clementine</name>
    <name type="synonym">Citrus deliciosa x Citrus sinensis</name>
    <dbReference type="NCBI Taxonomy" id="85681"/>
    <lineage>
        <taxon>Eukaryota</taxon>
        <taxon>Viridiplantae</taxon>
        <taxon>Streptophyta</taxon>
        <taxon>Embryophyta</taxon>
        <taxon>Tracheophyta</taxon>
        <taxon>Spermatophyta</taxon>
        <taxon>Magnoliopsida</taxon>
        <taxon>eudicotyledons</taxon>
        <taxon>Gunneridae</taxon>
        <taxon>Pentapetalae</taxon>
        <taxon>rosids</taxon>
        <taxon>malvids</taxon>
        <taxon>Sapindales</taxon>
        <taxon>Rutaceae</taxon>
        <taxon>Aurantioideae</taxon>
        <taxon>Citrus</taxon>
    </lineage>
</organism>
<dbReference type="Gramene" id="ESR35993">
    <property type="protein sequence ID" value="ESR35993"/>
    <property type="gene ID" value="CICLE_v10030442mg"/>
</dbReference>
<reference evidence="2 3" key="1">
    <citation type="submission" date="2013-10" db="EMBL/GenBank/DDBJ databases">
        <authorList>
            <consortium name="International Citrus Genome Consortium"/>
            <person name="Jenkins J."/>
            <person name="Schmutz J."/>
            <person name="Prochnik S."/>
            <person name="Rokhsar D."/>
            <person name="Gmitter F."/>
            <person name="Ollitrault P."/>
            <person name="Machado M."/>
            <person name="Talon M."/>
            <person name="Wincker P."/>
            <person name="Jaillon O."/>
            <person name="Morgante M."/>
        </authorList>
    </citation>
    <scope>NUCLEOTIDE SEQUENCE</scope>
    <source>
        <strain evidence="3">cv. Clemenules</strain>
    </source>
</reference>
<evidence type="ECO:0000256" key="1">
    <source>
        <dbReference type="SAM" id="Phobius"/>
    </source>
</evidence>
<dbReference type="Proteomes" id="UP000030687">
    <property type="component" value="Unassembled WGS sequence"/>
</dbReference>
<dbReference type="InParanoid" id="V4RNQ4"/>
<keyword evidence="1" id="KW-1133">Transmembrane helix</keyword>
<accession>V4RNQ4</accession>
<keyword evidence="1" id="KW-0472">Membrane</keyword>
<proteinExistence type="predicted"/>
<keyword evidence="1" id="KW-0812">Transmembrane</keyword>
<dbReference type="EMBL" id="KI536978">
    <property type="protein sequence ID" value="ESR35993.1"/>
    <property type="molecule type" value="Genomic_DNA"/>
</dbReference>
<keyword evidence="3" id="KW-1185">Reference proteome</keyword>
<dbReference type="AlphaFoldDB" id="V4RNQ4"/>
<evidence type="ECO:0000313" key="3">
    <source>
        <dbReference type="Proteomes" id="UP000030687"/>
    </source>
</evidence>